<dbReference type="InterPro" id="IPR055472">
    <property type="entry name" value="DUF7044"/>
</dbReference>
<feature type="domain" description="DUF7043" evidence="3">
    <location>
        <begin position="294"/>
        <end position="373"/>
    </location>
</feature>
<evidence type="ECO:0000256" key="1">
    <source>
        <dbReference type="SAM" id="MobiDB-lite"/>
    </source>
</evidence>
<name>A0AAW0T217_SCYPA</name>
<protein>
    <submittedName>
        <fullName evidence="6">Uncharacterized protein</fullName>
    </submittedName>
</protein>
<reference evidence="6 7" key="1">
    <citation type="submission" date="2023-03" db="EMBL/GenBank/DDBJ databases">
        <title>High-quality genome of Scylla paramamosain provides insights in environmental adaptation.</title>
        <authorList>
            <person name="Zhang L."/>
        </authorList>
    </citation>
    <scope>NUCLEOTIDE SEQUENCE [LARGE SCALE GENOMIC DNA]</scope>
    <source>
        <strain evidence="6">LZ_2023a</strain>
        <tissue evidence="6">Muscle</tissue>
    </source>
</reference>
<gene>
    <name evidence="6" type="ORF">O3P69_018578</name>
</gene>
<feature type="domain" description="DUF7042" evidence="2">
    <location>
        <begin position="143"/>
        <end position="281"/>
    </location>
</feature>
<dbReference type="Pfam" id="PF23069">
    <property type="entry name" value="DUF7042"/>
    <property type="match status" value="1"/>
</dbReference>
<evidence type="ECO:0000259" key="5">
    <source>
        <dbReference type="Pfam" id="PF23073"/>
    </source>
</evidence>
<feature type="region of interest" description="Disordered" evidence="1">
    <location>
        <begin position="534"/>
        <end position="577"/>
    </location>
</feature>
<dbReference type="PANTHER" id="PTHR22255">
    <property type="entry name" value="LP06548P"/>
    <property type="match status" value="1"/>
</dbReference>
<accession>A0AAW0T217</accession>
<keyword evidence="7" id="KW-1185">Reference proteome</keyword>
<organism evidence="6 7">
    <name type="scientific">Scylla paramamosain</name>
    <name type="common">Mud crab</name>
    <dbReference type="NCBI Taxonomy" id="85552"/>
    <lineage>
        <taxon>Eukaryota</taxon>
        <taxon>Metazoa</taxon>
        <taxon>Ecdysozoa</taxon>
        <taxon>Arthropoda</taxon>
        <taxon>Crustacea</taxon>
        <taxon>Multicrustacea</taxon>
        <taxon>Malacostraca</taxon>
        <taxon>Eumalacostraca</taxon>
        <taxon>Eucarida</taxon>
        <taxon>Decapoda</taxon>
        <taxon>Pleocyemata</taxon>
        <taxon>Brachyura</taxon>
        <taxon>Eubrachyura</taxon>
        <taxon>Portunoidea</taxon>
        <taxon>Portunidae</taxon>
        <taxon>Portuninae</taxon>
        <taxon>Scylla</taxon>
    </lineage>
</organism>
<dbReference type="Proteomes" id="UP001487740">
    <property type="component" value="Unassembled WGS sequence"/>
</dbReference>
<evidence type="ECO:0000313" key="7">
    <source>
        <dbReference type="Proteomes" id="UP001487740"/>
    </source>
</evidence>
<feature type="domain" description="DUF7044" evidence="4">
    <location>
        <begin position="13"/>
        <end position="117"/>
    </location>
</feature>
<dbReference type="EMBL" id="JARAKH010000040">
    <property type="protein sequence ID" value="KAK8381580.1"/>
    <property type="molecule type" value="Genomic_DNA"/>
</dbReference>
<dbReference type="Pfam" id="PF23071">
    <property type="entry name" value="DUF7044"/>
    <property type="match status" value="1"/>
</dbReference>
<comment type="caution">
    <text evidence="6">The sequence shown here is derived from an EMBL/GenBank/DDBJ whole genome shotgun (WGS) entry which is preliminary data.</text>
</comment>
<dbReference type="InterPro" id="IPR055471">
    <property type="entry name" value="DUF7043"/>
</dbReference>
<proteinExistence type="predicted"/>
<sequence length="601" mass="67067">MTPQRQPPLWKAVCYFNLEYQGVYVTQSIISVGSEINYLQVVIREDSIPIWGQCHRRLGGGGTGGGNVILYDSTGGTACIRCFHLEFRSRHILEVHNEGLNKCYTTEEAALHTCPTKAHIKERKTREIMLYKTGTLEGETLDAVYCPLNGRYKFTYNINDGRESAMECPQPTSSIANCPTGNSFAVQFHRCTFADFSKRYECLGDWEGSDGQRYLALHDPAAVATPADAATTTDDPPQARFRCAMYKVDESGVVYLTLSSDSTCINKLHSAWEGFETLVLTPIPQDDPAPEVSAARCSFPPWAQGRWENLHVEGNKATYTDLKAYKTVTLYCLEQELAGLVPVYTQTQCGEEGFTCLAMQERSSNVMEFQISESEVFVLMLTTRTKLGYAPHPASLTWDSWVTQGRVDRFRQSPCPVAGEYTGVIPDNSMLCAKLYSDCNNPEIMFYTVFFCSNRSDVIEEREYRCLGQWVEGDVTYTYTERRDQATYECFAGEVVDDDEIFIMEAGVNCQRGLEALSYGMKLVKQAPCLNDPGLGGRAKPQPAPRPPWWTTTRYPSGKKANTPTPTGSGKEGDGGGASGVTPTNFLPLFLIFVTLHWCWV</sequence>
<evidence type="ECO:0000259" key="2">
    <source>
        <dbReference type="Pfam" id="PF23069"/>
    </source>
</evidence>
<dbReference type="InterPro" id="IPR055470">
    <property type="entry name" value="DUF7042"/>
</dbReference>
<evidence type="ECO:0000259" key="4">
    <source>
        <dbReference type="Pfam" id="PF23071"/>
    </source>
</evidence>
<dbReference type="Pfam" id="PF23073">
    <property type="entry name" value="DUF7045"/>
    <property type="match status" value="1"/>
</dbReference>
<dbReference type="PANTHER" id="PTHR22255:SF4">
    <property type="entry name" value="CATION-INDEPENDENT MANNOSE-6-PHOSPHATE RECEPTOR"/>
    <property type="match status" value="1"/>
</dbReference>
<dbReference type="Pfam" id="PF23070">
    <property type="entry name" value="DUF7043"/>
    <property type="match status" value="1"/>
</dbReference>
<dbReference type="InterPro" id="IPR055473">
    <property type="entry name" value="DUF7045"/>
</dbReference>
<feature type="domain" description="DUF7045" evidence="5">
    <location>
        <begin position="415"/>
        <end position="514"/>
    </location>
</feature>
<evidence type="ECO:0000313" key="6">
    <source>
        <dbReference type="EMBL" id="KAK8381580.1"/>
    </source>
</evidence>
<evidence type="ECO:0000259" key="3">
    <source>
        <dbReference type="Pfam" id="PF23070"/>
    </source>
</evidence>
<dbReference type="AlphaFoldDB" id="A0AAW0T217"/>